<proteinExistence type="predicted"/>
<feature type="transmembrane region" description="Helical" evidence="1">
    <location>
        <begin position="181"/>
        <end position="201"/>
    </location>
</feature>
<keyword evidence="1" id="KW-0472">Membrane</keyword>
<evidence type="ECO:0008006" key="4">
    <source>
        <dbReference type="Google" id="ProtNLM"/>
    </source>
</evidence>
<name>A0ABW9Y0S8_9RHOB</name>
<dbReference type="Proteomes" id="UP001517376">
    <property type="component" value="Unassembled WGS sequence"/>
</dbReference>
<dbReference type="RefSeq" id="WP_161765014.1">
    <property type="nucleotide sequence ID" value="NZ_JAAATW010000001.1"/>
</dbReference>
<keyword evidence="1" id="KW-0812">Transmembrane</keyword>
<reference evidence="3" key="1">
    <citation type="submission" date="2020-01" db="EMBL/GenBank/DDBJ databases">
        <title>Sphingomonas sp. strain CSW-10.</title>
        <authorList>
            <person name="Chen W.-M."/>
        </authorList>
    </citation>
    <scope>NUCLEOTIDE SEQUENCE [LARGE SCALE GENOMIC DNA]</scope>
    <source>
        <strain evidence="3">CCP-1</strain>
    </source>
</reference>
<evidence type="ECO:0000313" key="2">
    <source>
        <dbReference type="EMBL" id="NBE06084.1"/>
    </source>
</evidence>
<dbReference type="EMBL" id="JAAATW010000001">
    <property type="protein sequence ID" value="NBE06084.1"/>
    <property type="molecule type" value="Genomic_DNA"/>
</dbReference>
<keyword evidence="1" id="KW-1133">Transmembrane helix</keyword>
<feature type="transmembrane region" description="Helical" evidence="1">
    <location>
        <begin position="141"/>
        <end position="161"/>
    </location>
</feature>
<dbReference type="NCBIfam" id="NF038065">
    <property type="entry name" value="Pr6Pr"/>
    <property type="match status" value="1"/>
</dbReference>
<feature type="transmembrane region" description="Helical" evidence="1">
    <location>
        <begin position="104"/>
        <end position="129"/>
    </location>
</feature>
<evidence type="ECO:0000256" key="1">
    <source>
        <dbReference type="SAM" id="Phobius"/>
    </source>
</evidence>
<accession>A0ABW9Y0S8</accession>
<comment type="caution">
    <text evidence="2">The sequence shown here is derived from an EMBL/GenBank/DDBJ whole genome shotgun (WGS) entry which is preliminary data.</text>
</comment>
<keyword evidence="3" id="KW-1185">Reference proteome</keyword>
<evidence type="ECO:0000313" key="3">
    <source>
        <dbReference type="Proteomes" id="UP001517376"/>
    </source>
</evidence>
<organism evidence="2 3">
    <name type="scientific">Paragemmobacter ruber</name>
    <dbReference type="NCBI Taxonomy" id="1985673"/>
    <lineage>
        <taxon>Bacteria</taxon>
        <taxon>Pseudomonadati</taxon>
        <taxon>Pseudomonadota</taxon>
        <taxon>Alphaproteobacteria</taxon>
        <taxon>Rhodobacterales</taxon>
        <taxon>Paracoccaceae</taxon>
        <taxon>Paragemmobacter</taxon>
    </lineage>
</organism>
<feature type="transmembrane region" description="Helical" evidence="1">
    <location>
        <begin position="78"/>
        <end position="98"/>
    </location>
</feature>
<gene>
    <name evidence="2" type="ORF">GU920_00895</name>
</gene>
<feature type="transmembrane region" description="Helical" evidence="1">
    <location>
        <begin position="47"/>
        <end position="71"/>
    </location>
</feature>
<dbReference type="InterPro" id="IPR049713">
    <property type="entry name" value="Pr6Pr-like"/>
</dbReference>
<sequence length="215" mass="22591">MTPGPTIPPAARRAAAALALLAWAALVVQLAAVMQDGTASLPVAVWALLRYFTILTNLALALAMTGIALGWALTFRPAILGGVTLSLLLVGSVYHLLLRGIVPLAGLGLIADLLLHSATPLAALIYWCAFVPRGHLRPRHALLWTLYPIAYGAYALTRGLIDGIYPYPFLDLPRIGLAHTALNGAAVILAFAGAALVVAWLDRRHAPLSTAGQST</sequence>
<protein>
    <recommendedName>
        <fullName evidence="4">Pr6Pr family membrane protein</fullName>
    </recommendedName>
</protein>